<evidence type="ECO:0000313" key="2">
    <source>
        <dbReference type="EMBL" id="KAK6590098.1"/>
    </source>
</evidence>
<name>A0AAV9Y065_9CRYT</name>
<feature type="coiled-coil region" evidence="1">
    <location>
        <begin position="37"/>
        <end position="106"/>
    </location>
</feature>
<sequence>MFEACSKCEKYVNEINKLKYEIYSLSKTNIKSQKMIQDKYENRINELLMNKNELEKSIKEYKEYKSNSEQYYKEVNNTLLIAKSKLKELQERILLLERTNFELNNKFRESQSLLDILLEKENMNSVIHEFSETTNCSNIDDKSNKSKKNKYFYNTRNKSVVY</sequence>
<comment type="caution">
    <text evidence="2">The sequence shown here is derived from an EMBL/GenBank/DDBJ whole genome shotgun (WGS) entry which is preliminary data.</text>
</comment>
<proteinExistence type="predicted"/>
<dbReference type="EMBL" id="JAWDEY010000009">
    <property type="protein sequence ID" value="KAK6590098.1"/>
    <property type="molecule type" value="Genomic_DNA"/>
</dbReference>
<dbReference type="AlphaFoldDB" id="A0AAV9Y065"/>
<gene>
    <name evidence="2" type="ORF">RS030_182700</name>
</gene>
<protein>
    <submittedName>
        <fullName evidence="2">Uncharacterized protein</fullName>
    </submittedName>
</protein>
<accession>A0AAV9Y065</accession>
<evidence type="ECO:0000256" key="1">
    <source>
        <dbReference type="SAM" id="Coils"/>
    </source>
</evidence>
<keyword evidence="3" id="KW-1185">Reference proteome</keyword>
<dbReference type="Proteomes" id="UP001311799">
    <property type="component" value="Unassembled WGS sequence"/>
</dbReference>
<evidence type="ECO:0000313" key="3">
    <source>
        <dbReference type="Proteomes" id="UP001311799"/>
    </source>
</evidence>
<keyword evidence="1" id="KW-0175">Coiled coil</keyword>
<reference evidence="2 3" key="1">
    <citation type="submission" date="2023-10" db="EMBL/GenBank/DDBJ databases">
        <title>Comparative genomics analysis reveals potential genetic determinants of host preference in Cryptosporidium xiaoi.</title>
        <authorList>
            <person name="Xiao L."/>
            <person name="Li J."/>
        </authorList>
    </citation>
    <scope>NUCLEOTIDE SEQUENCE [LARGE SCALE GENOMIC DNA]</scope>
    <source>
        <strain evidence="2 3">52996</strain>
    </source>
</reference>
<organism evidence="2 3">
    <name type="scientific">Cryptosporidium xiaoi</name>
    <dbReference type="NCBI Taxonomy" id="659607"/>
    <lineage>
        <taxon>Eukaryota</taxon>
        <taxon>Sar</taxon>
        <taxon>Alveolata</taxon>
        <taxon>Apicomplexa</taxon>
        <taxon>Conoidasida</taxon>
        <taxon>Coccidia</taxon>
        <taxon>Eucoccidiorida</taxon>
        <taxon>Eimeriorina</taxon>
        <taxon>Cryptosporidiidae</taxon>
        <taxon>Cryptosporidium</taxon>
    </lineage>
</organism>